<keyword evidence="5" id="KW-1185">Reference proteome</keyword>
<dbReference type="PANTHER" id="PTHR11638:SF18">
    <property type="entry name" value="HEAT SHOCK PROTEIN 104"/>
    <property type="match status" value="1"/>
</dbReference>
<proteinExistence type="predicted"/>
<dbReference type="Pfam" id="PF07724">
    <property type="entry name" value="AAA_2"/>
    <property type="match status" value="1"/>
</dbReference>
<dbReference type="InterPro" id="IPR027417">
    <property type="entry name" value="P-loop_NTPase"/>
</dbReference>
<dbReference type="Gene3D" id="3.40.50.300">
    <property type="entry name" value="P-loop containing nucleotide triphosphate hydrolases"/>
    <property type="match status" value="1"/>
</dbReference>
<accession>A0A1M4XDB7</accession>
<reference evidence="4 5" key="1">
    <citation type="submission" date="2016-11" db="EMBL/GenBank/DDBJ databases">
        <authorList>
            <person name="Jaros S."/>
            <person name="Januszkiewicz K."/>
            <person name="Wedrychowicz H."/>
        </authorList>
    </citation>
    <scope>NUCLEOTIDE SEQUENCE [LARGE SCALE GENOMIC DNA]</scope>
    <source>
        <strain evidence="4 5">DSM 10502</strain>
    </source>
</reference>
<protein>
    <submittedName>
        <fullName evidence="4">AAA domain (Cdc48 subfamily)</fullName>
    </submittedName>
</protein>
<dbReference type="GO" id="GO:0005524">
    <property type="term" value="F:ATP binding"/>
    <property type="evidence" value="ECO:0007669"/>
    <property type="project" value="UniProtKB-KW"/>
</dbReference>
<dbReference type="Proteomes" id="UP000184404">
    <property type="component" value="Unassembled WGS sequence"/>
</dbReference>
<dbReference type="RefSeq" id="WP_072935545.1">
    <property type="nucleotide sequence ID" value="NZ_FQUG01000005.1"/>
</dbReference>
<dbReference type="GO" id="GO:0034605">
    <property type="term" value="P:cellular response to heat"/>
    <property type="evidence" value="ECO:0007669"/>
    <property type="project" value="TreeGrafter"/>
</dbReference>
<name>A0A1M4XDB7_9FIRM</name>
<keyword evidence="2" id="KW-0067">ATP-binding</keyword>
<dbReference type="STRING" id="1123243.SAMN02745190_01445"/>
<dbReference type="PANTHER" id="PTHR11638">
    <property type="entry name" value="ATP-DEPENDENT CLP PROTEASE"/>
    <property type="match status" value="1"/>
</dbReference>
<evidence type="ECO:0000259" key="3">
    <source>
        <dbReference type="SMART" id="SM00382"/>
    </source>
</evidence>
<dbReference type="EMBL" id="FQUG01000005">
    <property type="protein sequence ID" value="SHE91514.1"/>
    <property type="molecule type" value="Genomic_DNA"/>
</dbReference>
<dbReference type="InterPro" id="IPR001270">
    <property type="entry name" value="ClpA/B"/>
</dbReference>
<evidence type="ECO:0000256" key="2">
    <source>
        <dbReference type="ARBA" id="ARBA00022840"/>
    </source>
</evidence>
<evidence type="ECO:0000313" key="4">
    <source>
        <dbReference type="EMBL" id="SHE91514.1"/>
    </source>
</evidence>
<organism evidence="4 5">
    <name type="scientific">Schwartzia succinivorans DSM 10502</name>
    <dbReference type="NCBI Taxonomy" id="1123243"/>
    <lineage>
        <taxon>Bacteria</taxon>
        <taxon>Bacillati</taxon>
        <taxon>Bacillota</taxon>
        <taxon>Negativicutes</taxon>
        <taxon>Selenomonadales</taxon>
        <taxon>Selenomonadaceae</taxon>
        <taxon>Schwartzia</taxon>
    </lineage>
</organism>
<evidence type="ECO:0000256" key="1">
    <source>
        <dbReference type="ARBA" id="ARBA00022741"/>
    </source>
</evidence>
<dbReference type="InterPro" id="IPR003593">
    <property type="entry name" value="AAA+_ATPase"/>
</dbReference>
<dbReference type="InterPro" id="IPR050130">
    <property type="entry name" value="ClpA_ClpB"/>
</dbReference>
<dbReference type="CDD" id="cd19499">
    <property type="entry name" value="RecA-like_ClpB_Hsp104-like"/>
    <property type="match status" value="1"/>
</dbReference>
<keyword evidence="1" id="KW-0547">Nucleotide-binding</keyword>
<evidence type="ECO:0000313" key="5">
    <source>
        <dbReference type="Proteomes" id="UP000184404"/>
    </source>
</evidence>
<dbReference type="AlphaFoldDB" id="A0A1M4XDB7"/>
<dbReference type="SUPFAM" id="SSF52540">
    <property type="entry name" value="P-loop containing nucleoside triphosphate hydrolases"/>
    <property type="match status" value="1"/>
</dbReference>
<sequence>MSDMWLEHLEREMKLRGAVILFGNTNDIILNPQKAGQYTSVVDCVRDIAFKSGYERVIIWNRAEGGISWERGASYSSGLEGTEVEEPEGGDEYNMGPGGDEHRAGTKKYADPKEFFPWLRSLLENKSGGTAAIVDYSDYLFGDGRSLSDEERNNITNMMIAIAKSQDYGLNFVENNGNLLVLIAKTTAMLPPSVYVDNPLVATINVPLPARDERAKYVDKDINLLKLSPGIEDKSVKDNFIDALDGFSLKNIAQIIKLSNQAPERMNFEKLINLYRYGEKKSPWEELSYEKLKTAKETLGQRVKGQDEAVQKVRDVIIRAYTGFAGLQHSAKQKKPKGALFFVGPTGVGKTELAKSLAEFIFGDESAYRRFDMSEYAHEQSDQRLVGAPPGYVGYEKGGELTNAVKEKPFCVLLFDEIEKAHGRIMDKFLQILEDGRLTDGKGETVYFSETFIIFTSNIGAAGADIALNAEQTRQYFISEVKKHFVETLKRPEILNRIGDANIVPFNFIQNDEVLVAIGKSKFAPIKSFIKERYKADIRFNDEEAVFAALGRSADKANGGRGMLNVMEQKLINPLSDFVFEKIESLARGGRTIQVDIDETPSGEVELDFHLD</sequence>
<gene>
    <name evidence="4" type="ORF">SAMN02745190_01445</name>
</gene>
<feature type="domain" description="AAA+ ATPase" evidence="3">
    <location>
        <begin position="336"/>
        <end position="481"/>
    </location>
</feature>
<dbReference type="InterPro" id="IPR003959">
    <property type="entry name" value="ATPase_AAA_core"/>
</dbReference>
<dbReference type="GO" id="GO:0016887">
    <property type="term" value="F:ATP hydrolysis activity"/>
    <property type="evidence" value="ECO:0007669"/>
    <property type="project" value="InterPro"/>
</dbReference>
<dbReference type="PRINTS" id="PR00300">
    <property type="entry name" value="CLPPROTEASEA"/>
</dbReference>
<dbReference type="GO" id="GO:0005737">
    <property type="term" value="C:cytoplasm"/>
    <property type="evidence" value="ECO:0007669"/>
    <property type="project" value="TreeGrafter"/>
</dbReference>
<dbReference type="OrthoDB" id="9803641at2"/>
<dbReference type="SMART" id="SM00382">
    <property type="entry name" value="AAA"/>
    <property type="match status" value="1"/>
</dbReference>